<proteinExistence type="predicted"/>
<dbReference type="EMBL" id="AP012057">
    <property type="protein sequence ID" value="BAN03866.1"/>
    <property type="molecule type" value="Genomic_DNA"/>
</dbReference>
<feature type="domain" description="HYR" evidence="3">
    <location>
        <begin position="719"/>
        <end position="802"/>
    </location>
</feature>
<evidence type="ECO:0000256" key="1">
    <source>
        <dbReference type="ARBA" id="ARBA00022737"/>
    </source>
</evidence>
<gene>
    <name evidence="4" type="ORF">YM304_35520</name>
</gene>
<evidence type="ECO:0000313" key="4">
    <source>
        <dbReference type="EMBL" id="BAN03866.1"/>
    </source>
</evidence>
<dbReference type="RefSeq" id="WP_015443113.1">
    <property type="nucleotide sequence ID" value="NC_020520.1"/>
</dbReference>
<name>A0A6C7EIR7_ILUCY</name>
<dbReference type="PROSITE" id="PS50825">
    <property type="entry name" value="HYR"/>
    <property type="match status" value="1"/>
</dbReference>
<evidence type="ECO:0000259" key="3">
    <source>
        <dbReference type="PROSITE" id="PS50825"/>
    </source>
</evidence>
<protein>
    <recommendedName>
        <fullName evidence="3">HYR domain-containing protein</fullName>
    </recommendedName>
</protein>
<feature type="signal peptide" evidence="2">
    <location>
        <begin position="1"/>
        <end position="35"/>
    </location>
</feature>
<sequence>MSTRPHHPVSVWGRIAVAMATAAALIITAAPTLQAETSQTVTGDEILGPGGSAQFGSTLLVLSNGNYVVTDPMHDGAFATDIGAIYLYDGTDDSVISRITGTQSNDRVGNGLIAEVGDSNVVVVSRNWANGATPNAGAATWIDGVTGLNGTVAPSNSLVGEATGDAGDTRITVLANGNGLVSWRNWDRGGVVDAGAVTWVPGNTGISGPVSASNSLVGSGDYDRVGGRGVAVLTNGNYVVASPDWDGGGPVERIGAATWGDGAVGATGEVSAANSLVGSTIDDRVGIYGITALANGHYVVASGWWDGPFANVGAVTWGDGESGLVGVVSAANSTIGQSADDSTGTVTALSNGHYTVSSPLWDDGSTENVGAVTWVDGSGPSSGVVTSSNSLIGSTSGDEVGTATALTNGNYVVTSVEWSNGSAAGAGAATWRDGSGPAPGVVSVANSLVGGQTLDRVGMRVTPLTNGNYVVESAHWANGANTRAGAATWGSGTSGVAGLVSPSNSFVGVNVDDFVPRVIVPLTNGNYLISSPHLDSFGVTDSGAVTWADGEVGVVGSSLDGTVSLYGDSPNDLIGSEEIPEFHDIVALPNGNAIVVSSDWDSDTHTDAGAITWIDGTTGLAGPVSASNSLIGPAASYRLGQNGPNVIESGDVIAASSFLDGRYGATLMVGDRPTVGVATESNTAFGSGAGLAYDPQPLLTSDDAVLLRTINNRVFAVRIDRGPEFTSVGANISVTAASGASTAAVSFTTPTAFDLRDDTTSSVACLPASGSAFPIGTTTVTCTATDAGGLTSETTFDVTVVGPAASEIVSLTPGRVFASRSTDETVDGLFEGEGRIAGGDVVEVDIAGRSGVAGDAKAVVMNVTAINPSGRGYVTVSPCGDRPLASSLNYGSAGAVVGNELVAKLSGTGSVCVFTSAETDLTIDVVGYVPSTSGVVSVDPARVYATRASDETVDGEQEATGRISAGESVEVDIVGRAGVPGSGVGAVVMNITAVNPSGRGYVTVSPCGDRPLASSLNYGSAGAVVGNELVAKLSADGTVCVFSSASTDLTVDVVGYVPSSSAARSLDPARVYATRSGDATVDGDQQGVGRVVAGSFVEVDIAGRAGVPASGVGAVVMNITAVNPSGRGYVTVSPCGDRPLASSLNYGSAGAVVGNELVAKLSADGTVCVFSSAATDLTVDVVGYIPT</sequence>
<accession>A0A6C7EIR7</accession>
<keyword evidence="5" id="KW-1185">Reference proteome</keyword>
<keyword evidence="1" id="KW-0677">Repeat</keyword>
<reference evidence="4 5" key="1">
    <citation type="journal article" date="2013" name="Int. J. Syst. Evol. Microbiol.">
        <title>Ilumatobacter nonamiense sp. nov. and Ilumatobacter coccineum sp. nov., isolated from seashore sand.</title>
        <authorList>
            <person name="Matsumoto A."/>
            <person name="Kasai H."/>
            <person name="Matsuo Y."/>
            <person name="Shizuri Y."/>
            <person name="Ichikawa N."/>
            <person name="Fujita N."/>
            <person name="Omura S."/>
            <person name="Takahashi Y."/>
        </authorList>
    </citation>
    <scope>NUCLEOTIDE SEQUENCE [LARGE SCALE GENOMIC DNA]</scope>
    <source>
        <strain evidence="5">NBRC 103263 / KCTC 29153 / YM16-304</strain>
    </source>
</reference>
<evidence type="ECO:0000313" key="5">
    <source>
        <dbReference type="Proteomes" id="UP000011863"/>
    </source>
</evidence>
<feature type="chain" id="PRO_5025467690" description="HYR domain-containing protein" evidence="2">
    <location>
        <begin position="36"/>
        <end position="1187"/>
    </location>
</feature>
<keyword evidence="2" id="KW-0732">Signal</keyword>
<dbReference type="InterPro" id="IPR003410">
    <property type="entry name" value="HYR_dom"/>
</dbReference>
<dbReference type="InterPro" id="IPR043710">
    <property type="entry name" value="DUF5650"/>
</dbReference>
<dbReference type="Pfam" id="PF18888">
    <property type="entry name" value="DUF5650"/>
    <property type="match status" value="10"/>
</dbReference>
<dbReference type="Proteomes" id="UP000011863">
    <property type="component" value="Chromosome"/>
</dbReference>
<dbReference type="Pfam" id="PF02494">
    <property type="entry name" value="HYR"/>
    <property type="match status" value="1"/>
</dbReference>
<dbReference type="KEGG" id="aym:YM304_35520"/>
<organism evidence="4 5">
    <name type="scientific">Ilumatobacter coccineus (strain NBRC 103263 / KCTC 29153 / YM16-304)</name>
    <dbReference type="NCBI Taxonomy" id="1313172"/>
    <lineage>
        <taxon>Bacteria</taxon>
        <taxon>Bacillati</taxon>
        <taxon>Actinomycetota</taxon>
        <taxon>Acidimicrobiia</taxon>
        <taxon>Acidimicrobiales</taxon>
        <taxon>Ilumatobacteraceae</taxon>
        <taxon>Ilumatobacter</taxon>
    </lineage>
</organism>
<dbReference type="AlphaFoldDB" id="A0A6C7EIR7"/>
<evidence type="ECO:0000256" key="2">
    <source>
        <dbReference type="SAM" id="SignalP"/>
    </source>
</evidence>